<keyword evidence="4" id="KW-0378">Hydrolase</keyword>
<accession>G2E446</accession>
<organism evidence="9 10">
    <name type="scientific">Thiorhodococcus drewsii AZ1</name>
    <dbReference type="NCBI Taxonomy" id="765913"/>
    <lineage>
        <taxon>Bacteria</taxon>
        <taxon>Pseudomonadati</taxon>
        <taxon>Pseudomonadota</taxon>
        <taxon>Gammaproteobacteria</taxon>
        <taxon>Chromatiales</taxon>
        <taxon>Chromatiaceae</taxon>
        <taxon>Thiorhodococcus</taxon>
    </lineage>
</organism>
<evidence type="ECO:0000256" key="3">
    <source>
        <dbReference type="ARBA" id="ARBA00022759"/>
    </source>
</evidence>
<sequence>MEIRLHKNARTTPAIRRELQASTLPSKVLAAHYNLSVQTVRKWRRRTVVEDASHRPHRLSTTLSPEQEVLVVALRETLLLPLDDLLAVTRAFIHPEASRSALDRCLRRHGVSNLKSLIPQEADTAKRPVKTFKDYAPGFVHVDVKYLPQMPDEDRRKYLFAAIDRATRWVYVEILDDKSAASASGFLKRLITKAPFALSKILTDNGKEFTDRFCARGERPPTGQHRFDQVCAQHVIEHRLTKPRTPQTNGMVERFNGRIAEVLATTRFDSSQSLEQTITRYVQVYNQHIPQKALGHIAPIQALKDWAEKRPELFKKRVYNLQGLYSPAFFVCMIPQFTGTPPPTGAGCRTRT</sequence>
<evidence type="ECO:0000256" key="7">
    <source>
        <dbReference type="ARBA" id="ARBA00023172"/>
    </source>
</evidence>
<feature type="domain" description="Integrase catalytic" evidence="8">
    <location>
        <begin position="124"/>
        <end position="307"/>
    </location>
</feature>
<dbReference type="GO" id="GO:0006310">
    <property type="term" value="P:DNA recombination"/>
    <property type="evidence" value="ECO:0007669"/>
    <property type="project" value="UniProtKB-KW"/>
</dbReference>
<dbReference type="SUPFAM" id="SSF53098">
    <property type="entry name" value="Ribonuclease H-like"/>
    <property type="match status" value="1"/>
</dbReference>
<evidence type="ECO:0000259" key="8">
    <source>
        <dbReference type="PROSITE" id="PS50994"/>
    </source>
</evidence>
<dbReference type="EMBL" id="AFWT01000022">
    <property type="protein sequence ID" value="EGV29939.1"/>
    <property type="molecule type" value="Genomic_DNA"/>
</dbReference>
<proteinExistence type="predicted"/>
<dbReference type="Proteomes" id="UP000004200">
    <property type="component" value="Unassembled WGS sequence"/>
</dbReference>
<evidence type="ECO:0000256" key="5">
    <source>
        <dbReference type="ARBA" id="ARBA00022842"/>
    </source>
</evidence>
<evidence type="ECO:0000313" key="9">
    <source>
        <dbReference type="EMBL" id="EGV29939.1"/>
    </source>
</evidence>
<dbReference type="InterPro" id="IPR047656">
    <property type="entry name" value="IS481-like_transpos"/>
</dbReference>
<dbReference type="PANTHER" id="PTHR42648:SF11">
    <property type="entry name" value="TRANSPOSON TY4-P GAG-POL POLYPROTEIN"/>
    <property type="match status" value="1"/>
</dbReference>
<dbReference type="GO" id="GO:0004519">
    <property type="term" value="F:endonuclease activity"/>
    <property type="evidence" value="ECO:0007669"/>
    <property type="project" value="UniProtKB-KW"/>
</dbReference>
<dbReference type="AlphaFoldDB" id="G2E446"/>
<keyword evidence="2" id="KW-0479">Metal-binding</keyword>
<dbReference type="STRING" id="765913.ThidrDRAFT_3059"/>
<dbReference type="InterPro" id="IPR039537">
    <property type="entry name" value="Retrotran_Ty1/copia-like"/>
</dbReference>
<evidence type="ECO:0000256" key="2">
    <source>
        <dbReference type="ARBA" id="ARBA00022723"/>
    </source>
</evidence>
<dbReference type="PROSITE" id="PS50994">
    <property type="entry name" value="INTEGRASE"/>
    <property type="match status" value="1"/>
</dbReference>
<evidence type="ECO:0000256" key="6">
    <source>
        <dbReference type="ARBA" id="ARBA00022908"/>
    </source>
</evidence>
<keyword evidence="7" id="KW-0233">DNA recombination</keyword>
<evidence type="ECO:0000256" key="1">
    <source>
        <dbReference type="ARBA" id="ARBA00022722"/>
    </source>
</evidence>
<keyword evidence="3" id="KW-0255">Endonuclease</keyword>
<dbReference type="Gene3D" id="3.30.420.10">
    <property type="entry name" value="Ribonuclease H-like superfamily/Ribonuclease H"/>
    <property type="match status" value="1"/>
</dbReference>
<keyword evidence="1" id="KW-0540">Nuclease</keyword>
<reference evidence="9 10" key="1">
    <citation type="submission" date="2011-06" db="EMBL/GenBank/DDBJ databases">
        <title>The draft genome of Thiorhodococcus drewsii AZ1.</title>
        <authorList>
            <consortium name="US DOE Joint Genome Institute (JGI-PGF)"/>
            <person name="Lucas S."/>
            <person name="Han J."/>
            <person name="Lapidus A."/>
            <person name="Cheng J.-F."/>
            <person name="Goodwin L."/>
            <person name="Pitluck S."/>
            <person name="Peters L."/>
            <person name="Land M.L."/>
            <person name="Hauser L."/>
            <person name="Vogl K."/>
            <person name="Liu Z."/>
            <person name="Imhoff J."/>
            <person name="Thiel V."/>
            <person name="Frigaard N.-U."/>
            <person name="Bryant D.A."/>
            <person name="Woyke T.J."/>
        </authorList>
    </citation>
    <scope>NUCLEOTIDE SEQUENCE [LARGE SCALE GENOMIC DNA]</scope>
    <source>
        <strain evidence="9 10">AZ1</strain>
    </source>
</reference>
<dbReference type="GO" id="GO:0016787">
    <property type="term" value="F:hydrolase activity"/>
    <property type="evidence" value="ECO:0007669"/>
    <property type="project" value="UniProtKB-KW"/>
</dbReference>
<dbReference type="GO" id="GO:0015074">
    <property type="term" value="P:DNA integration"/>
    <property type="evidence" value="ECO:0007669"/>
    <property type="project" value="UniProtKB-KW"/>
</dbReference>
<dbReference type="NCBIfam" id="NF033577">
    <property type="entry name" value="transpos_IS481"/>
    <property type="match status" value="1"/>
</dbReference>
<dbReference type="GO" id="GO:0003676">
    <property type="term" value="F:nucleic acid binding"/>
    <property type="evidence" value="ECO:0007669"/>
    <property type="project" value="InterPro"/>
</dbReference>
<dbReference type="InterPro" id="IPR036397">
    <property type="entry name" value="RNaseH_sf"/>
</dbReference>
<gene>
    <name evidence="9" type="ORF">ThidrDRAFT_3059</name>
</gene>
<keyword evidence="10" id="KW-1185">Reference proteome</keyword>
<dbReference type="Pfam" id="PF00665">
    <property type="entry name" value="rve"/>
    <property type="match status" value="1"/>
</dbReference>
<comment type="caution">
    <text evidence="9">The sequence shown here is derived from an EMBL/GenBank/DDBJ whole genome shotgun (WGS) entry which is preliminary data.</text>
</comment>
<evidence type="ECO:0000313" key="10">
    <source>
        <dbReference type="Proteomes" id="UP000004200"/>
    </source>
</evidence>
<keyword evidence="6" id="KW-0229">DNA integration</keyword>
<dbReference type="InterPro" id="IPR001584">
    <property type="entry name" value="Integrase_cat-core"/>
</dbReference>
<dbReference type="PANTHER" id="PTHR42648">
    <property type="entry name" value="TRANSPOSASE, PUTATIVE-RELATED"/>
    <property type="match status" value="1"/>
</dbReference>
<dbReference type="InterPro" id="IPR012337">
    <property type="entry name" value="RNaseH-like_sf"/>
</dbReference>
<dbReference type="RefSeq" id="WP_007041772.1">
    <property type="nucleotide sequence ID" value="NZ_AFWT01000022.1"/>
</dbReference>
<evidence type="ECO:0000256" key="4">
    <source>
        <dbReference type="ARBA" id="ARBA00022801"/>
    </source>
</evidence>
<protein>
    <submittedName>
        <fullName evidence="9">Integrase catalytic region</fullName>
    </submittedName>
</protein>
<dbReference type="eggNOG" id="COG2801">
    <property type="taxonomic scope" value="Bacteria"/>
</dbReference>
<dbReference type="GO" id="GO:0046872">
    <property type="term" value="F:metal ion binding"/>
    <property type="evidence" value="ECO:0007669"/>
    <property type="project" value="UniProtKB-KW"/>
</dbReference>
<keyword evidence="5" id="KW-0460">Magnesium</keyword>
<name>G2E446_9GAMM</name>